<evidence type="ECO:0008006" key="4">
    <source>
        <dbReference type="Google" id="ProtNLM"/>
    </source>
</evidence>
<gene>
    <name evidence="2" type="ORF">MKI79_02110</name>
</gene>
<reference evidence="2" key="1">
    <citation type="submission" date="2022-02" db="EMBL/GenBank/DDBJ databases">
        <title>Acinetobacter A3.8 sp. nov., isolated from Sediment (Zhairuo Island).</title>
        <authorList>
            <person name="Zheng K."/>
        </authorList>
    </citation>
    <scope>NUCLEOTIDE SEQUENCE</scope>
    <source>
        <strain evidence="2">A3.8</strain>
    </source>
</reference>
<feature type="transmembrane region" description="Helical" evidence="1">
    <location>
        <begin position="20"/>
        <end position="44"/>
    </location>
</feature>
<evidence type="ECO:0000256" key="1">
    <source>
        <dbReference type="SAM" id="Phobius"/>
    </source>
</evidence>
<protein>
    <recommendedName>
        <fullName evidence="4">Transmembrane protein</fullName>
    </recommendedName>
</protein>
<keyword evidence="1" id="KW-0812">Transmembrane</keyword>
<keyword evidence="1" id="KW-0472">Membrane</keyword>
<feature type="transmembrane region" description="Helical" evidence="1">
    <location>
        <begin position="65"/>
        <end position="86"/>
    </location>
</feature>
<sequence>MTNQISPIATQDQKNLTYLLYGLYLAAIFSAGILAVIAIIINHVKFSSVKGTFLESHFLWQIRGFWWYLLWNVIGFASLFLVAFVYQSAWWAVFAPTICLVIIGLAWVWSVYRAIRGLIALSNDEAMY</sequence>
<evidence type="ECO:0000313" key="3">
    <source>
        <dbReference type="Proteomes" id="UP001139701"/>
    </source>
</evidence>
<name>A0A9X1WV07_9GAMM</name>
<feature type="transmembrane region" description="Helical" evidence="1">
    <location>
        <begin position="92"/>
        <end position="112"/>
    </location>
</feature>
<evidence type="ECO:0000313" key="2">
    <source>
        <dbReference type="EMBL" id="MCJ8145714.1"/>
    </source>
</evidence>
<dbReference type="EMBL" id="JAKUML010000003">
    <property type="protein sequence ID" value="MCJ8145714.1"/>
    <property type="molecule type" value="Genomic_DNA"/>
</dbReference>
<proteinExistence type="predicted"/>
<comment type="caution">
    <text evidence="2">The sequence shown here is derived from an EMBL/GenBank/DDBJ whole genome shotgun (WGS) entry which is preliminary data.</text>
</comment>
<dbReference type="AlphaFoldDB" id="A0A9X1WV07"/>
<accession>A0A9X1WV07</accession>
<keyword evidence="3" id="KW-1185">Reference proteome</keyword>
<keyword evidence="1" id="KW-1133">Transmembrane helix</keyword>
<dbReference type="RefSeq" id="WP_241570423.1">
    <property type="nucleotide sequence ID" value="NZ_JAKUML010000003.1"/>
</dbReference>
<organism evidence="2 3">
    <name type="scientific">Acinetobacter sedimenti</name>
    <dbReference type="NCBI Taxonomy" id="2919922"/>
    <lineage>
        <taxon>Bacteria</taxon>
        <taxon>Pseudomonadati</taxon>
        <taxon>Pseudomonadota</taxon>
        <taxon>Gammaproteobacteria</taxon>
        <taxon>Moraxellales</taxon>
        <taxon>Moraxellaceae</taxon>
        <taxon>Acinetobacter</taxon>
    </lineage>
</organism>
<dbReference type="Proteomes" id="UP001139701">
    <property type="component" value="Unassembled WGS sequence"/>
</dbReference>